<sequence length="157" mass="18005">MSQIDLKGLDTPSPSNFQALEVGYNAKNGDSVQENCCIDHSADRVATRPRNLVVCIDGTTNKFGRNNSNIVELYSRLVKDESQLTYYNSGIGTYPKPSWKSFSYYKKKTAHVVDMAIAWWFEKQIMEAYRWLSENYKKGDRIFLFGEAGSPVHILRY</sequence>
<accession>A0ABR2ZCH5</accession>
<dbReference type="EMBL" id="JBBXMP010000255">
    <property type="protein sequence ID" value="KAL0059018.1"/>
    <property type="molecule type" value="Genomic_DNA"/>
</dbReference>
<dbReference type="Proteomes" id="UP001437256">
    <property type="component" value="Unassembled WGS sequence"/>
</dbReference>
<evidence type="ECO:0000259" key="1">
    <source>
        <dbReference type="Pfam" id="PF09994"/>
    </source>
</evidence>
<dbReference type="PANTHER" id="PTHR33840">
    <property type="match status" value="1"/>
</dbReference>
<dbReference type="InterPro" id="IPR018712">
    <property type="entry name" value="Tle1-like_cat"/>
</dbReference>
<evidence type="ECO:0000313" key="3">
    <source>
        <dbReference type="Proteomes" id="UP001437256"/>
    </source>
</evidence>
<dbReference type="Pfam" id="PF09994">
    <property type="entry name" value="T6SS_Tle1-like_cat"/>
    <property type="match status" value="1"/>
</dbReference>
<name>A0ABR2ZCH5_9AGAR</name>
<gene>
    <name evidence="2" type="ORF">AAF712_014256</name>
</gene>
<evidence type="ECO:0000313" key="2">
    <source>
        <dbReference type="EMBL" id="KAL0059018.1"/>
    </source>
</evidence>
<protein>
    <recommendedName>
        <fullName evidence="1">T6SS Phospholipase effector Tle1-like catalytic domain-containing protein</fullName>
    </recommendedName>
</protein>
<feature type="domain" description="T6SS Phospholipase effector Tle1-like catalytic" evidence="1">
    <location>
        <begin position="50"/>
        <end position="146"/>
    </location>
</feature>
<dbReference type="PANTHER" id="PTHR33840:SF1">
    <property type="entry name" value="TLE1 PHOSPHOLIPASE DOMAIN-CONTAINING PROTEIN"/>
    <property type="match status" value="1"/>
</dbReference>
<comment type="caution">
    <text evidence="2">The sequence shown here is derived from an EMBL/GenBank/DDBJ whole genome shotgun (WGS) entry which is preliminary data.</text>
</comment>
<proteinExistence type="predicted"/>
<keyword evidence="3" id="KW-1185">Reference proteome</keyword>
<reference evidence="2 3" key="1">
    <citation type="submission" date="2024-05" db="EMBL/GenBank/DDBJ databases">
        <title>A draft genome resource for the thread blight pathogen Marasmius tenuissimus strain MS-2.</title>
        <authorList>
            <person name="Yulfo-Soto G.E."/>
            <person name="Baruah I.K."/>
            <person name="Amoako-Attah I."/>
            <person name="Bukari Y."/>
            <person name="Meinhardt L.W."/>
            <person name="Bailey B.A."/>
            <person name="Cohen S.P."/>
        </authorList>
    </citation>
    <scope>NUCLEOTIDE SEQUENCE [LARGE SCALE GENOMIC DNA]</scope>
    <source>
        <strain evidence="2 3">MS-2</strain>
    </source>
</reference>
<organism evidence="2 3">
    <name type="scientific">Marasmius tenuissimus</name>
    <dbReference type="NCBI Taxonomy" id="585030"/>
    <lineage>
        <taxon>Eukaryota</taxon>
        <taxon>Fungi</taxon>
        <taxon>Dikarya</taxon>
        <taxon>Basidiomycota</taxon>
        <taxon>Agaricomycotina</taxon>
        <taxon>Agaricomycetes</taxon>
        <taxon>Agaricomycetidae</taxon>
        <taxon>Agaricales</taxon>
        <taxon>Marasmiineae</taxon>
        <taxon>Marasmiaceae</taxon>
        <taxon>Marasmius</taxon>
    </lineage>
</organism>